<organism evidence="2 3">
    <name type="scientific">Gandjariella thermophila</name>
    <dbReference type="NCBI Taxonomy" id="1931992"/>
    <lineage>
        <taxon>Bacteria</taxon>
        <taxon>Bacillati</taxon>
        <taxon>Actinomycetota</taxon>
        <taxon>Actinomycetes</taxon>
        <taxon>Pseudonocardiales</taxon>
        <taxon>Pseudonocardiaceae</taxon>
        <taxon>Gandjariella</taxon>
    </lineage>
</organism>
<protein>
    <submittedName>
        <fullName evidence="2">Uncharacterized protein</fullName>
    </submittedName>
</protein>
<name>A0A4D4J9X7_9PSEU</name>
<dbReference type="EMBL" id="BJFL01000008">
    <property type="protein sequence ID" value="GDY30633.1"/>
    <property type="molecule type" value="Genomic_DNA"/>
</dbReference>
<evidence type="ECO:0000313" key="3">
    <source>
        <dbReference type="Proteomes" id="UP000298860"/>
    </source>
</evidence>
<dbReference type="Proteomes" id="UP000298860">
    <property type="component" value="Unassembled WGS sequence"/>
</dbReference>
<dbReference type="AlphaFoldDB" id="A0A4D4J9X7"/>
<evidence type="ECO:0000313" key="2">
    <source>
        <dbReference type="EMBL" id="GDY30633.1"/>
    </source>
</evidence>
<feature type="region of interest" description="Disordered" evidence="1">
    <location>
        <begin position="129"/>
        <end position="148"/>
    </location>
</feature>
<sequence>MSDGFDAVADELRRAAGSIADAVGGVAGMVWQGPSGDYGHRGVQAGWARFVEDLKAQIQKLHDRAHQHGDNLIAAAAGYLESDAEADAALDRVAGLLDSAGSAAGVATGGGGAGAPGGFVNPDIARRLNPGMADSTAPAGNGNEGPLY</sequence>
<evidence type="ECO:0000256" key="1">
    <source>
        <dbReference type="SAM" id="MobiDB-lite"/>
    </source>
</evidence>
<proteinExistence type="predicted"/>
<keyword evidence="3" id="KW-1185">Reference proteome</keyword>
<reference evidence="3" key="1">
    <citation type="submission" date="2019-04" db="EMBL/GenBank/DDBJ databases">
        <title>Draft genome sequence of Pseudonocardiaceae bacterium SL3-2-4.</title>
        <authorList>
            <person name="Ningsih F."/>
            <person name="Yokota A."/>
            <person name="Sakai Y."/>
            <person name="Nanatani K."/>
            <person name="Yabe S."/>
            <person name="Oetari A."/>
            <person name="Sjamsuridzal W."/>
        </authorList>
    </citation>
    <scope>NUCLEOTIDE SEQUENCE [LARGE SCALE GENOMIC DNA]</scope>
    <source>
        <strain evidence="3">SL3-2-4</strain>
    </source>
</reference>
<dbReference type="OrthoDB" id="3698529at2"/>
<accession>A0A4D4J9X7</accession>
<dbReference type="RefSeq" id="WP_137813732.1">
    <property type="nucleotide sequence ID" value="NZ_BJFL01000008.1"/>
</dbReference>
<gene>
    <name evidence="2" type="ORF">GTS_22660</name>
</gene>
<comment type="caution">
    <text evidence="2">The sequence shown here is derived from an EMBL/GenBank/DDBJ whole genome shotgun (WGS) entry which is preliminary data.</text>
</comment>